<keyword evidence="6" id="KW-1185">Reference proteome</keyword>
<dbReference type="InterPro" id="IPR011990">
    <property type="entry name" value="TPR-like_helical_dom_sf"/>
</dbReference>
<dbReference type="InterPro" id="IPR001173">
    <property type="entry name" value="Glyco_trans_2-like"/>
</dbReference>
<evidence type="ECO:0000256" key="3">
    <source>
        <dbReference type="PROSITE-ProRule" id="PRU00339"/>
    </source>
</evidence>
<dbReference type="InterPro" id="IPR019734">
    <property type="entry name" value="TPR_rpt"/>
</dbReference>
<dbReference type="SUPFAM" id="SSF48452">
    <property type="entry name" value="TPR-like"/>
    <property type="match status" value="2"/>
</dbReference>
<comment type="caution">
    <text evidence="5">The sequence shown here is derived from an EMBL/GenBank/DDBJ whole genome shotgun (WGS) entry which is preliminary data.</text>
</comment>
<name>A0ABT8J8K6_9BACL</name>
<dbReference type="PANTHER" id="PTHR43630:SF2">
    <property type="entry name" value="GLYCOSYLTRANSFERASE"/>
    <property type="match status" value="1"/>
</dbReference>
<dbReference type="Proteomes" id="UP001174205">
    <property type="component" value="Unassembled WGS sequence"/>
</dbReference>
<keyword evidence="1" id="KW-0677">Repeat</keyword>
<dbReference type="Pfam" id="PF07719">
    <property type="entry name" value="TPR_2"/>
    <property type="match status" value="1"/>
</dbReference>
<accession>A0ABT8J8K6</accession>
<dbReference type="RefSeq" id="WP_301246059.1">
    <property type="nucleotide sequence ID" value="NZ_JAROCD010000004.1"/>
</dbReference>
<evidence type="ECO:0000313" key="5">
    <source>
        <dbReference type="EMBL" id="MDN4601243.1"/>
    </source>
</evidence>
<keyword evidence="2 3" id="KW-0802">TPR repeat</keyword>
<feature type="repeat" description="TPR" evidence="3">
    <location>
        <begin position="681"/>
        <end position="714"/>
    </location>
</feature>
<proteinExistence type="predicted"/>
<feature type="domain" description="Glycosyltransferase 2-like" evidence="4">
    <location>
        <begin position="8"/>
        <end position="102"/>
    </location>
</feature>
<evidence type="ECO:0000256" key="2">
    <source>
        <dbReference type="ARBA" id="ARBA00022803"/>
    </source>
</evidence>
<dbReference type="EC" id="2.4.-.-" evidence="5"/>
<dbReference type="Gene3D" id="3.90.550.10">
    <property type="entry name" value="Spore Coat Polysaccharide Biosynthesis Protein SpsA, Chain A"/>
    <property type="match status" value="1"/>
</dbReference>
<dbReference type="Gene3D" id="1.25.40.10">
    <property type="entry name" value="Tetratricopeptide repeat domain"/>
    <property type="match status" value="2"/>
</dbReference>
<dbReference type="InterPro" id="IPR013105">
    <property type="entry name" value="TPR_2"/>
</dbReference>
<evidence type="ECO:0000259" key="4">
    <source>
        <dbReference type="Pfam" id="PF00535"/>
    </source>
</evidence>
<dbReference type="InterPro" id="IPR029044">
    <property type="entry name" value="Nucleotide-diphossugar_trans"/>
</dbReference>
<gene>
    <name evidence="5" type="ORF">P5G61_08415</name>
</gene>
<feature type="repeat" description="TPR" evidence="3">
    <location>
        <begin position="224"/>
        <end position="257"/>
    </location>
</feature>
<keyword evidence="5" id="KW-0808">Transferase</keyword>
<reference evidence="5" key="1">
    <citation type="submission" date="2023-03" db="EMBL/GenBank/DDBJ databases">
        <title>MT1 and MT2 Draft Genomes of Novel Species.</title>
        <authorList>
            <person name="Venkateswaran K."/>
        </authorList>
    </citation>
    <scope>NUCLEOTIDE SEQUENCE</scope>
    <source>
        <strain evidence="5">F6_3S_P_1C</strain>
    </source>
</reference>
<dbReference type="Pfam" id="PF00535">
    <property type="entry name" value="Glycos_transf_2"/>
    <property type="match status" value="1"/>
</dbReference>
<dbReference type="GO" id="GO:0016757">
    <property type="term" value="F:glycosyltransferase activity"/>
    <property type="evidence" value="ECO:0007669"/>
    <property type="project" value="UniProtKB-KW"/>
</dbReference>
<dbReference type="SUPFAM" id="SSF53448">
    <property type="entry name" value="Nucleotide-diphospho-sugar transferases"/>
    <property type="match status" value="1"/>
</dbReference>
<keyword evidence="5" id="KW-0328">Glycosyltransferase</keyword>
<dbReference type="SMART" id="SM00028">
    <property type="entry name" value="TPR"/>
    <property type="match status" value="4"/>
</dbReference>
<sequence>MQNRLLGIHMIVQNEEQYLPRCLDSVKPMGSECFITDTGSTDRTPEIARQYGATVLHTRWEDDFAHARNISLPLANTEWILCIDADEYAIQGLEELMNVLPKVHKSVSRLRITIENRTGEGAGERVIFQPVRLFRAHQGYRYAGRIHEQLVRGNTRVGGDKEGDDPVINGSFTCEEDRLVEHEPLAPLRLIHDGYLPSSIAQGHKPMRNLKLLQRELADHSGQPFHHYNVGVTYCQLGHFEQAAEAFSESLLHTPLQAPYHPTLVRDYAKLLLVMGRYDEAHGLLAVERQRYAGYADLHLLYGEVLEQQGLEERAYNSYARAANCREGFNETDLIDNSKVEIRGIHQKTIEQKDDLVSDEVRASKSSEDVHREPARMERHYVTDYVTDVGCDSYKAYTAMGRLAQKRGFLQESVHLYSLALGSEITYTPAWTGLADVLQQSGETDESIAETLLARWKERSTTMSATPGAVTYEDGLMHVVHALASSGAYEQALNVLHGDERNMRIRSGEYLYWLLCANRVSDALHYMRNQWSDELSEVNSLQPEQRLDVALTCWVNELSVSDSFMATAELREREGWRMLNALLSGRDQVHVEDDRAEKTVHQALSTAATELSKNILIRAVQTGQLTFARKLYEKIVAIKSQHGEADVVPKQWLAAVLYRQGYTMAAADLLIQCMSEGDLDAESLFYLGEAVYAKGHYDQALILFQQALDRDSEQREARAGAAICYMRLALGVIRQELTRSPADKVLNAQQVLLEQQLRTAEGIPWRTVFHARERRNQLADQAHFIMHDREG</sequence>
<dbReference type="PROSITE" id="PS50005">
    <property type="entry name" value="TPR"/>
    <property type="match status" value="2"/>
</dbReference>
<dbReference type="CDD" id="cd02511">
    <property type="entry name" value="Beta4Glucosyltransferase"/>
    <property type="match status" value="1"/>
</dbReference>
<dbReference type="PANTHER" id="PTHR43630">
    <property type="entry name" value="POLY-BETA-1,6-N-ACETYL-D-GLUCOSAMINE SYNTHASE"/>
    <property type="match status" value="1"/>
</dbReference>
<evidence type="ECO:0000313" key="6">
    <source>
        <dbReference type="Proteomes" id="UP001174205"/>
    </source>
</evidence>
<dbReference type="EMBL" id="JAROCD010000004">
    <property type="protein sequence ID" value="MDN4601243.1"/>
    <property type="molecule type" value="Genomic_DNA"/>
</dbReference>
<protein>
    <submittedName>
        <fullName evidence="5">Glycosyltransferase</fullName>
        <ecNumber evidence="5">2.4.-.-</ecNumber>
    </submittedName>
</protein>
<evidence type="ECO:0000256" key="1">
    <source>
        <dbReference type="ARBA" id="ARBA00022737"/>
    </source>
</evidence>
<organism evidence="5 6">
    <name type="scientific">Paenibacillus vandeheii</name>
    <dbReference type="NCBI Taxonomy" id="3035917"/>
    <lineage>
        <taxon>Bacteria</taxon>
        <taxon>Bacillati</taxon>
        <taxon>Bacillota</taxon>
        <taxon>Bacilli</taxon>
        <taxon>Bacillales</taxon>
        <taxon>Paenibacillaceae</taxon>
        <taxon>Paenibacillus</taxon>
    </lineage>
</organism>